<dbReference type="GO" id="GO:0032259">
    <property type="term" value="P:methylation"/>
    <property type="evidence" value="ECO:0007669"/>
    <property type="project" value="UniProtKB-KW"/>
</dbReference>
<dbReference type="EMBL" id="JAVRER010000003">
    <property type="protein sequence ID" value="MDT0414386.1"/>
    <property type="molecule type" value="Genomic_DNA"/>
</dbReference>
<feature type="domain" description="Methyltransferase type 11" evidence="4">
    <location>
        <begin position="60"/>
        <end position="148"/>
    </location>
</feature>
<reference evidence="6" key="1">
    <citation type="submission" date="2023-07" db="EMBL/GenBank/DDBJ databases">
        <title>30 novel species of actinomycetes from the DSMZ collection.</title>
        <authorList>
            <person name="Nouioui I."/>
        </authorList>
    </citation>
    <scope>NUCLEOTIDE SEQUENCE [LARGE SCALE GENOMIC DNA]</scope>
    <source>
        <strain evidence="6">DSM 41982</strain>
    </source>
</reference>
<keyword evidence="3 5" id="KW-0808">Transferase</keyword>
<evidence type="ECO:0000259" key="4">
    <source>
        <dbReference type="Pfam" id="PF08241"/>
    </source>
</evidence>
<proteinExistence type="inferred from homology"/>
<dbReference type="AlphaFoldDB" id="A0ABD5E070"/>
<dbReference type="Gene3D" id="3.40.50.150">
    <property type="entry name" value="Vaccinia Virus protein VP39"/>
    <property type="match status" value="1"/>
</dbReference>
<dbReference type="InterPro" id="IPR051052">
    <property type="entry name" value="Diverse_substrate_MTase"/>
</dbReference>
<evidence type="ECO:0000313" key="6">
    <source>
        <dbReference type="Proteomes" id="UP001183607"/>
    </source>
</evidence>
<protein>
    <submittedName>
        <fullName evidence="5">Class I SAM-dependent methyltransferase</fullName>
        <ecNumber evidence="5">2.1.1.-</ecNumber>
    </submittedName>
</protein>
<dbReference type="PANTHER" id="PTHR44942:SF4">
    <property type="entry name" value="METHYLTRANSFERASE TYPE 11 DOMAIN-CONTAINING PROTEIN"/>
    <property type="match status" value="1"/>
</dbReference>
<dbReference type="PANTHER" id="PTHR44942">
    <property type="entry name" value="METHYLTRANSF_11 DOMAIN-CONTAINING PROTEIN"/>
    <property type="match status" value="1"/>
</dbReference>
<dbReference type="InterPro" id="IPR029063">
    <property type="entry name" value="SAM-dependent_MTases_sf"/>
</dbReference>
<dbReference type="InterPro" id="IPR013216">
    <property type="entry name" value="Methyltransf_11"/>
</dbReference>
<name>A0ABD5E070_9ACTN</name>
<accession>A0ABD5E070</accession>
<dbReference type="CDD" id="cd02440">
    <property type="entry name" value="AdoMet_MTases"/>
    <property type="match status" value="1"/>
</dbReference>
<dbReference type="SUPFAM" id="SSF53335">
    <property type="entry name" value="S-adenosyl-L-methionine-dependent methyltransferases"/>
    <property type="match status" value="1"/>
</dbReference>
<dbReference type="GO" id="GO:0008168">
    <property type="term" value="F:methyltransferase activity"/>
    <property type="evidence" value="ECO:0007669"/>
    <property type="project" value="UniProtKB-KW"/>
</dbReference>
<comment type="caution">
    <text evidence="5">The sequence shown here is derived from an EMBL/GenBank/DDBJ whole genome shotgun (WGS) entry which is preliminary data.</text>
</comment>
<organism evidence="5 6">
    <name type="scientific">Streptomyces evansiae</name>
    <dbReference type="NCBI Taxonomy" id="3075535"/>
    <lineage>
        <taxon>Bacteria</taxon>
        <taxon>Bacillati</taxon>
        <taxon>Actinomycetota</taxon>
        <taxon>Actinomycetes</taxon>
        <taxon>Kitasatosporales</taxon>
        <taxon>Streptomycetaceae</taxon>
        <taxon>Streptomyces</taxon>
    </lineage>
</organism>
<evidence type="ECO:0000313" key="5">
    <source>
        <dbReference type="EMBL" id="MDT0414386.1"/>
    </source>
</evidence>
<comment type="similarity">
    <text evidence="1">Belongs to the methyltransferase superfamily.</text>
</comment>
<evidence type="ECO:0000256" key="2">
    <source>
        <dbReference type="ARBA" id="ARBA00022603"/>
    </source>
</evidence>
<keyword evidence="2 5" id="KW-0489">Methyltransferase</keyword>
<dbReference type="EC" id="2.1.1.-" evidence="5"/>
<dbReference type="Pfam" id="PF08241">
    <property type="entry name" value="Methyltransf_11"/>
    <property type="match status" value="1"/>
</dbReference>
<gene>
    <name evidence="5" type="ORF">RM574_02705</name>
</gene>
<evidence type="ECO:0000256" key="3">
    <source>
        <dbReference type="ARBA" id="ARBA00022679"/>
    </source>
</evidence>
<dbReference type="Proteomes" id="UP001183607">
    <property type="component" value="Unassembled WGS sequence"/>
</dbReference>
<evidence type="ECO:0000256" key="1">
    <source>
        <dbReference type="ARBA" id="ARBA00008361"/>
    </source>
</evidence>
<dbReference type="RefSeq" id="WP_093852880.1">
    <property type="nucleotide sequence ID" value="NZ_JAVRER010000003.1"/>
</dbReference>
<sequence>MADRGAGVEHEGMIRASSQGLSFDSAAAGYAAHRPSYPSALLEAVEELGGFSLVGARVADVGAGTGLGTRVLVERGARVVGVEPGAGMAAQFRVGLPGVPLVLGDGNALPLHSSSLDVVTYAQSWHWTDPRRSVPEALRVLRPGGALALWWNDSDGGVSWVAEQDARLRRLFAGGDASYDPEARFRRLPGELPLVRRQVRWSRDVSLDAHLANLATYSDFLLLGREGTDRFLAEEREILAGVFPGGTVREQYVVSLAVAVR</sequence>